<dbReference type="EMBL" id="UOEX01000409">
    <property type="protein sequence ID" value="VAW41964.1"/>
    <property type="molecule type" value="Genomic_DNA"/>
</dbReference>
<gene>
    <name evidence="1" type="ORF">MNBD_DELTA03-1077</name>
</gene>
<name>A0A3B0WEC4_9ZZZZ</name>
<reference evidence="1" key="1">
    <citation type="submission" date="2018-06" db="EMBL/GenBank/DDBJ databases">
        <authorList>
            <person name="Zhirakovskaya E."/>
        </authorList>
    </citation>
    <scope>NUCLEOTIDE SEQUENCE</scope>
</reference>
<protein>
    <submittedName>
        <fullName evidence="1">Uncharacterized protein</fullName>
    </submittedName>
</protein>
<dbReference type="Gene3D" id="3.30.428.10">
    <property type="entry name" value="HIT-like"/>
    <property type="match status" value="1"/>
</dbReference>
<proteinExistence type="predicted"/>
<dbReference type="InterPro" id="IPR036265">
    <property type="entry name" value="HIT-like_sf"/>
</dbReference>
<sequence>MKNDEHLNTCVTPQGFRYGIHKPSYRVANLRRKDYIQALGRIEGDGSLYNERNFPAAEVAVDEADWIYEIPNPLPFRGRTYISRSWAENIAADPKAIKLPEPPAASMSEFLDKWGREGSREEIFKELPPPVLLSLAANSTDERDLIVLARLCCAFVFAADGRPLGLQYRRRNGGSQAIIHHHDLFKILVNNYYLPDAYKEVMVLRPGAQGGSEIVGEVTDGSHVFEYLRRNSYIAGGHYAANMANDAIRYHIRDLSRDDIRALRHIYYQRSYVRLSAELGMPAIKNRQPLTTAELEALRQGIQQRLREGAVPALNATIWGWNYGYGCASDNYRLHASHQMIHQQFSMLPGEMETVGGPALRPYGCGDLIAEFMGRYQAVYGSSFFDDYYQAVRRNSRLDGRPELDNSLIVYEDDRVILFVPKAQTSQWELQLMPVTEAGNIVEADQDLRESIDTAILTAMQILTKMGAKMITVIEYSKRIGSGASGQRLLYSFLPKHPQAPGAFSEAQLRWINGHYPEDFAQACRSKSRASDT</sequence>
<accession>A0A3B0WEC4</accession>
<organism evidence="1">
    <name type="scientific">hydrothermal vent metagenome</name>
    <dbReference type="NCBI Taxonomy" id="652676"/>
    <lineage>
        <taxon>unclassified sequences</taxon>
        <taxon>metagenomes</taxon>
        <taxon>ecological metagenomes</taxon>
    </lineage>
</organism>
<dbReference type="SUPFAM" id="SSF54197">
    <property type="entry name" value="HIT-like"/>
    <property type="match status" value="1"/>
</dbReference>
<dbReference type="AlphaFoldDB" id="A0A3B0WEC4"/>
<evidence type="ECO:0000313" key="1">
    <source>
        <dbReference type="EMBL" id="VAW41964.1"/>
    </source>
</evidence>